<dbReference type="STRING" id="2316362.A0A4Q2D5Y3"/>
<gene>
    <name evidence="3" type="ORF">EST38_g11602</name>
</gene>
<feature type="transmembrane region" description="Helical" evidence="2">
    <location>
        <begin position="226"/>
        <end position="255"/>
    </location>
</feature>
<feature type="compositionally biased region" description="Polar residues" evidence="1">
    <location>
        <begin position="37"/>
        <end position="51"/>
    </location>
</feature>
<proteinExistence type="predicted"/>
<evidence type="ECO:0000256" key="2">
    <source>
        <dbReference type="SAM" id="Phobius"/>
    </source>
</evidence>
<keyword evidence="4" id="KW-1185">Reference proteome</keyword>
<dbReference type="EMBL" id="SDEE01000734">
    <property type="protein sequence ID" value="RXW14252.1"/>
    <property type="molecule type" value="Genomic_DNA"/>
</dbReference>
<reference evidence="3 4" key="1">
    <citation type="submission" date="2019-01" db="EMBL/GenBank/DDBJ databases">
        <title>Draft genome sequence of Psathyrella aberdarensis IHI B618.</title>
        <authorList>
            <person name="Buettner E."/>
            <person name="Kellner H."/>
        </authorList>
    </citation>
    <scope>NUCLEOTIDE SEQUENCE [LARGE SCALE GENOMIC DNA]</scope>
    <source>
        <strain evidence="3 4">IHI B618</strain>
    </source>
</reference>
<dbReference type="Proteomes" id="UP000290288">
    <property type="component" value="Unassembled WGS sequence"/>
</dbReference>
<feature type="compositionally biased region" description="Low complexity" evidence="1">
    <location>
        <begin position="304"/>
        <end position="327"/>
    </location>
</feature>
<dbReference type="PANTHER" id="PTHR28062">
    <property type="entry name" value="K+-H+ EXCHANGE-LIKE PROTEIN"/>
    <property type="match status" value="1"/>
</dbReference>
<dbReference type="Pfam" id="PF10173">
    <property type="entry name" value="Mit_KHE1"/>
    <property type="match status" value="2"/>
</dbReference>
<feature type="compositionally biased region" description="Basic and acidic residues" evidence="1">
    <location>
        <begin position="75"/>
        <end position="95"/>
    </location>
</feature>
<name>A0A4Q2D5Y3_9AGAR</name>
<feature type="region of interest" description="Disordered" evidence="1">
    <location>
        <begin position="294"/>
        <end position="329"/>
    </location>
</feature>
<accession>A0A4Q2D5Y3</accession>
<feature type="region of interest" description="Disordered" evidence="1">
    <location>
        <begin position="33"/>
        <end position="103"/>
    </location>
</feature>
<comment type="caution">
    <text evidence="3">The sequence shown here is derived from an EMBL/GenBank/DDBJ whole genome shotgun (WGS) entry which is preliminary data.</text>
</comment>
<dbReference type="OrthoDB" id="5562676at2759"/>
<evidence type="ECO:0000313" key="3">
    <source>
        <dbReference type="EMBL" id="RXW14252.1"/>
    </source>
</evidence>
<dbReference type="GO" id="GO:0006813">
    <property type="term" value="P:potassium ion transport"/>
    <property type="evidence" value="ECO:0007669"/>
    <property type="project" value="TreeGrafter"/>
</dbReference>
<dbReference type="PANTHER" id="PTHR28062:SF1">
    <property type="entry name" value="TRANSMEMBRANE PROTEIN"/>
    <property type="match status" value="1"/>
</dbReference>
<feature type="region of interest" description="Disordered" evidence="1">
    <location>
        <begin position="156"/>
        <end position="186"/>
    </location>
</feature>
<protein>
    <recommendedName>
        <fullName evidence="5">Mitochondrial K+-H+ exchange-related-domain-containing protein</fullName>
    </recommendedName>
</protein>
<keyword evidence="2" id="KW-0472">Membrane</keyword>
<dbReference type="AlphaFoldDB" id="A0A4Q2D5Y3"/>
<organism evidence="3 4">
    <name type="scientific">Candolleomyces aberdarensis</name>
    <dbReference type="NCBI Taxonomy" id="2316362"/>
    <lineage>
        <taxon>Eukaryota</taxon>
        <taxon>Fungi</taxon>
        <taxon>Dikarya</taxon>
        <taxon>Basidiomycota</taxon>
        <taxon>Agaricomycotina</taxon>
        <taxon>Agaricomycetes</taxon>
        <taxon>Agaricomycetidae</taxon>
        <taxon>Agaricales</taxon>
        <taxon>Agaricineae</taxon>
        <taxon>Psathyrellaceae</taxon>
        <taxon>Candolleomyces</taxon>
    </lineage>
</organism>
<evidence type="ECO:0000256" key="1">
    <source>
        <dbReference type="SAM" id="MobiDB-lite"/>
    </source>
</evidence>
<dbReference type="GO" id="GO:1902600">
    <property type="term" value="P:proton transmembrane transport"/>
    <property type="evidence" value="ECO:0007669"/>
    <property type="project" value="TreeGrafter"/>
</dbReference>
<evidence type="ECO:0000313" key="4">
    <source>
        <dbReference type="Proteomes" id="UP000290288"/>
    </source>
</evidence>
<keyword evidence="2" id="KW-0812">Transmembrane</keyword>
<sequence>MSVPGGAAALRHGLRKSTRIIAIPLSRPLPPRALASTNNSLPTGNLLQPNGGQHGPGPLTYYHFQLSSKKKRREKEKEVSQKEKEGNEPEGETKPKSRWSLPEGGITAWVQAKAAETWAGFGKAEGGWKLYVFRTGERIVDRMEFEELALKSIDPSLGPTITHPRSSEMDSEQKEQRLEEKGGAGSGPSVVRIPLVYPPSALTSELAVSELRMYVQHRIPVHRKGFYLWMFIAPLTAPFMIIPVIPNIPFFFCVWRSWSHYRAYRASQYLETLLDKGAIVPESSEELDAVYANFASPPSPSSPSPSSSSSGPSASSSAPQDASSSGAEAPQHQLLLTKDAVPTLVERFELGSHAKADLYRAFEQFQLLDGLKAKENEGREEGRGTQLVSWAQRKVVGMWDGFGKAEGGWRLRVHKTGKRYFNSIDFEEFALKSIDPALGPSMPFRSSNKSLLENRKDIGAPGLFSVGKAEVPSQLRIPLLYPPSVLTPSLALQELREYVEHRIPLHRKGLYTWSLLTPFTFPLKFIPIIPNLPFFFCAWRLWSHYRALRASQYLQTLLNHDAIVPESSEALDKFYSEFPVSSSLSSSSLETPNQHRLLLSKDVIPALVEQFVLEATAKVDLERALEQVKARVQIAGQ</sequence>
<evidence type="ECO:0008006" key="5">
    <source>
        <dbReference type="Google" id="ProtNLM"/>
    </source>
</evidence>
<dbReference type="GO" id="GO:0005743">
    <property type="term" value="C:mitochondrial inner membrane"/>
    <property type="evidence" value="ECO:0007669"/>
    <property type="project" value="TreeGrafter"/>
</dbReference>
<feature type="compositionally biased region" description="Basic and acidic residues" evidence="1">
    <location>
        <begin position="165"/>
        <end position="182"/>
    </location>
</feature>
<keyword evidence="2" id="KW-1133">Transmembrane helix</keyword>
<dbReference type="InterPro" id="IPR018786">
    <property type="entry name" value="Mit_KHE1"/>
</dbReference>